<protein>
    <recommendedName>
        <fullName evidence="6">Ubiquitin-like protease family profile domain-containing protein</fullName>
    </recommendedName>
</protein>
<evidence type="ECO:0000256" key="4">
    <source>
        <dbReference type="ARBA" id="ARBA00022807"/>
    </source>
</evidence>
<feature type="region of interest" description="Disordered" evidence="5">
    <location>
        <begin position="103"/>
        <end position="135"/>
    </location>
</feature>
<evidence type="ECO:0000256" key="1">
    <source>
        <dbReference type="ARBA" id="ARBA00005234"/>
    </source>
</evidence>
<comment type="caution">
    <text evidence="7">The sequence shown here is derived from an EMBL/GenBank/DDBJ whole genome shotgun (WGS) entry which is preliminary data.</text>
</comment>
<dbReference type="Gene3D" id="1.10.418.20">
    <property type="match status" value="1"/>
</dbReference>
<dbReference type="SUPFAM" id="SSF54001">
    <property type="entry name" value="Cysteine proteinases"/>
    <property type="match status" value="1"/>
</dbReference>
<feature type="compositionally biased region" description="Polar residues" evidence="5">
    <location>
        <begin position="724"/>
        <end position="735"/>
    </location>
</feature>
<feature type="domain" description="Ubiquitin-like protease family profile" evidence="6">
    <location>
        <begin position="788"/>
        <end position="968"/>
    </location>
</feature>
<feature type="compositionally biased region" description="Polar residues" evidence="5">
    <location>
        <begin position="179"/>
        <end position="188"/>
    </location>
</feature>
<dbReference type="InterPro" id="IPR003653">
    <property type="entry name" value="Peptidase_C48_C"/>
</dbReference>
<dbReference type="Pfam" id="PF02902">
    <property type="entry name" value="Peptidase_C48"/>
    <property type="match status" value="1"/>
</dbReference>
<sequence>MKGFKASSQSMQQSNTQDPNIIRLNSQHPSAQPQDLNIIHLNTTQPQDLNILHLNAQRSNTHDPQLPNFQYPNIQCSNAQRHNILSSNDLKPNIQHQPLTTRDLNSQRSHMQSPCVQRPDQAQRPNAQSSNMQHQSLNTKLPSIKELGISWVASDVFHVQCPITKGSIVQRSDMRREPGTSSTQNMNMQGPREASNFLTIGPKARYPVTQSRIAKLSDFQCPSIHELLTTGPKSHAQHPITQVPIRQGSDMQSSSIQDLGTSLTRDTNIQKTWTTSKLSTIYPNHHAQHPITQNSITKRSDIQLPSIQELGTSSTQCTQESSSLSIMGSNAQLPNVQCANSQRTYVHRPNSHRSNSPHTNDQHPDILYPNTQYSNTQPSGKQETSTSSNTSLAKRSNPQEPLDENPPKKRIRLKTRSAQNDRNAIMILSDEELPVIKKSKRKESSVIDSDKALSTNESKKRSESHKNNKSLDRLLNKKRKTRRGNNNNEIVNLISDDDALLPSSSKSSVYDFVQNDPIFLRLSEVDFCRSESNEYWWKCNHPHTLVITDDILRFTCKDETIAKISIKYVTHMQYYLGLMIFHCKAPGGKTDKEHKVPRLSSNVQLICITKDIPVFKYTIEYLLTKLNRVVPLELSQSLSIVKEYDELRTYWSNSINRQRKQKQQQSQKEETNSINRQRKQKQQQSEMEEANSINRQQQQQQSETEEANSINRQQQQQQSKTEEANSINRQQQQQSETEEADSIDRQQQQSETEEANSINDVEITVFESIDNPDKTLFSYTSRNSNCPINIKVREFLRLYQEDELNDNIVVFYLRYLYDRLWETDPTGAEQTYIFDSLFYERLSNLTRDGKSTLEVYKAAQRWLSKRKINLFALKYIFVPVCERGHWYLALVTMSNNNKDCHIAIFDSLAMKFSHGRAFEILKNFVCEASCARGPEVVPPNFTTGLVVTPKQPNAFDCGVYLLHFVETFLKNYQSLEKGILENTVKKEDWDFLTLAVKRQKIMDLFEQLAKNHQD</sequence>
<dbReference type="GO" id="GO:0016926">
    <property type="term" value="P:protein desumoylation"/>
    <property type="evidence" value="ECO:0007669"/>
    <property type="project" value="UniProtKB-ARBA"/>
</dbReference>
<keyword evidence="3" id="KW-0378">Hydrolase</keyword>
<evidence type="ECO:0000256" key="2">
    <source>
        <dbReference type="ARBA" id="ARBA00022670"/>
    </source>
</evidence>
<accession>A0A397JG02</accession>
<evidence type="ECO:0000313" key="7">
    <source>
        <dbReference type="EMBL" id="RHZ86951.1"/>
    </source>
</evidence>
<dbReference type="GO" id="GO:0008234">
    <property type="term" value="F:cysteine-type peptidase activity"/>
    <property type="evidence" value="ECO:0007669"/>
    <property type="project" value="UniProtKB-KW"/>
</dbReference>
<name>A0A397JG02_9GLOM</name>
<keyword evidence="4" id="KW-0788">Thiol protease</keyword>
<evidence type="ECO:0000259" key="6">
    <source>
        <dbReference type="PROSITE" id="PS50600"/>
    </source>
</evidence>
<dbReference type="OrthoDB" id="442460at2759"/>
<feature type="compositionally biased region" description="Polar residues" evidence="5">
    <location>
        <begin position="123"/>
        <end position="135"/>
    </location>
</feature>
<feature type="region of interest" description="Disordered" evidence="5">
    <location>
        <begin position="171"/>
        <end position="190"/>
    </location>
</feature>
<dbReference type="EMBL" id="PQFF01000040">
    <property type="protein sequence ID" value="RHZ86951.1"/>
    <property type="molecule type" value="Genomic_DNA"/>
</dbReference>
<dbReference type="PANTHER" id="PTHR46915:SF2">
    <property type="entry name" value="UBIQUITIN-LIKE PROTEASE 4"/>
    <property type="match status" value="1"/>
</dbReference>
<gene>
    <name evidence="7" type="ORF">Glove_42g32</name>
</gene>
<keyword evidence="8" id="KW-1185">Reference proteome</keyword>
<reference evidence="7 8" key="1">
    <citation type="submission" date="2018-08" db="EMBL/GenBank/DDBJ databases">
        <title>Genome and evolution of the arbuscular mycorrhizal fungus Diversispora epigaea (formerly Glomus versiforme) and its bacterial endosymbionts.</title>
        <authorList>
            <person name="Sun X."/>
            <person name="Fei Z."/>
            <person name="Harrison M."/>
        </authorList>
    </citation>
    <scope>NUCLEOTIDE SEQUENCE [LARGE SCALE GENOMIC DNA]</scope>
    <source>
        <strain evidence="7 8">IT104</strain>
    </source>
</reference>
<feature type="region of interest" description="Disordered" evidence="5">
    <location>
        <begin position="438"/>
        <end position="489"/>
    </location>
</feature>
<dbReference type="GO" id="GO:0019783">
    <property type="term" value="F:ubiquitin-like protein peptidase activity"/>
    <property type="evidence" value="ECO:0007669"/>
    <property type="project" value="UniProtKB-ARBA"/>
</dbReference>
<dbReference type="PANTHER" id="PTHR46915">
    <property type="entry name" value="UBIQUITIN-LIKE PROTEASE 4-RELATED"/>
    <property type="match status" value="1"/>
</dbReference>
<dbReference type="GO" id="GO:0006508">
    <property type="term" value="P:proteolysis"/>
    <property type="evidence" value="ECO:0007669"/>
    <property type="project" value="UniProtKB-KW"/>
</dbReference>
<dbReference type="InterPro" id="IPR038765">
    <property type="entry name" value="Papain-like_cys_pep_sf"/>
</dbReference>
<dbReference type="PROSITE" id="PS50600">
    <property type="entry name" value="ULP_PROTEASE"/>
    <property type="match status" value="1"/>
</dbReference>
<feature type="region of interest" description="Disordered" evidence="5">
    <location>
        <begin position="656"/>
        <end position="759"/>
    </location>
</feature>
<dbReference type="STRING" id="1348612.A0A397JG02"/>
<dbReference type="Gene3D" id="3.30.310.130">
    <property type="entry name" value="Ubiquitin-related"/>
    <property type="match status" value="1"/>
</dbReference>
<dbReference type="Proteomes" id="UP000266861">
    <property type="component" value="Unassembled WGS sequence"/>
</dbReference>
<evidence type="ECO:0000313" key="8">
    <source>
        <dbReference type="Proteomes" id="UP000266861"/>
    </source>
</evidence>
<proteinExistence type="inferred from homology"/>
<feature type="compositionally biased region" description="Polar residues" evidence="5">
    <location>
        <begin position="369"/>
        <end position="399"/>
    </location>
</feature>
<comment type="similarity">
    <text evidence="1">Belongs to the peptidase C48 family.</text>
</comment>
<evidence type="ECO:0000256" key="5">
    <source>
        <dbReference type="SAM" id="MobiDB-lite"/>
    </source>
</evidence>
<feature type="compositionally biased region" description="Polar residues" evidence="5">
    <location>
        <begin position="745"/>
        <end position="759"/>
    </location>
</feature>
<dbReference type="AlphaFoldDB" id="A0A397JG02"/>
<keyword evidence="2" id="KW-0645">Protease</keyword>
<feature type="region of interest" description="Disordered" evidence="5">
    <location>
        <begin position="347"/>
        <end position="425"/>
    </location>
</feature>
<feature type="compositionally biased region" description="Polar residues" evidence="5">
    <location>
        <begin position="103"/>
        <end position="115"/>
    </location>
</feature>
<feature type="compositionally biased region" description="Basic and acidic residues" evidence="5">
    <location>
        <begin position="442"/>
        <end position="475"/>
    </location>
</feature>
<organism evidence="7 8">
    <name type="scientific">Diversispora epigaea</name>
    <dbReference type="NCBI Taxonomy" id="1348612"/>
    <lineage>
        <taxon>Eukaryota</taxon>
        <taxon>Fungi</taxon>
        <taxon>Fungi incertae sedis</taxon>
        <taxon>Mucoromycota</taxon>
        <taxon>Glomeromycotina</taxon>
        <taxon>Glomeromycetes</taxon>
        <taxon>Diversisporales</taxon>
        <taxon>Diversisporaceae</taxon>
        <taxon>Diversispora</taxon>
    </lineage>
</organism>
<evidence type="ECO:0000256" key="3">
    <source>
        <dbReference type="ARBA" id="ARBA00022801"/>
    </source>
</evidence>